<keyword evidence="3" id="KW-1185">Reference proteome</keyword>
<evidence type="ECO:0000313" key="3">
    <source>
        <dbReference type="Proteomes" id="UP000298652"/>
    </source>
</evidence>
<dbReference type="Gramene" id="TKW27305">
    <property type="protein sequence ID" value="TKW27305"/>
    <property type="gene ID" value="SEVIR_3G248901v2"/>
</dbReference>
<protein>
    <submittedName>
        <fullName evidence="2">Uncharacterized protein</fullName>
    </submittedName>
</protein>
<dbReference type="EMBL" id="CM016554">
    <property type="protein sequence ID" value="TKW27305.1"/>
    <property type="molecule type" value="Genomic_DNA"/>
</dbReference>
<organism evidence="2 3">
    <name type="scientific">Setaria viridis</name>
    <name type="common">Green bristlegrass</name>
    <name type="synonym">Setaria italica subsp. viridis</name>
    <dbReference type="NCBI Taxonomy" id="4556"/>
    <lineage>
        <taxon>Eukaryota</taxon>
        <taxon>Viridiplantae</taxon>
        <taxon>Streptophyta</taxon>
        <taxon>Embryophyta</taxon>
        <taxon>Tracheophyta</taxon>
        <taxon>Spermatophyta</taxon>
        <taxon>Magnoliopsida</taxon>
        <taxon>Liliopsida</taxon>
        <taxon>Poales</taxon>
        <taxon>Poaceae</taxon>
        <taxon>PACMAD clade</taxon>
        <taxon>Panicoideae</taxon>
        <taxon>Panicodae</taxon>
        <taxon>Paniceae</taxon>
        <taxon>Cenchrinae</taxon>
        <taxon>Setaria</taxon>
    </lineage>
</organism>
<name>A0A4U6VFA6_SETVI</name>
<reference evidence="2" key="1">
    <citation type="submission" date="2019-03" db="EMBL/GenBank/DDBJ databases">
        <title>WGS assembly of Setaria viridis.</title>
        <authorList>
            <person name="Huang P."/>
            <person name="Jenkins J."/>
            <person name="Grimwood J."/>
            <person name="Barry K."/>
            <person name="Healey A."/>
            <person name="Mamidi S."/>
            <person name="Sreedasyam A."/>
            <person name="Shu S."/>
            <person name="Feldman M."/>
            <person name="Wu J."/>
            <person name="Yu Y."/>
            <person name="Chen C."/>
            <person name="Johnson J."/>
            <person name="Rokhsar D."/>
            <person name="Baxter I."/>
            <person name="Schmutz J."/>
            <person name="Brutnell T."/>
            <person name="Kellogg E."/>
        </authorList>
    </citation>
    <scope>NUCLEOTIDE SEQUENCE [LARGE SCALE GENOMIC DNA]</scope>
</reference>
<evidence type="ECO:0000256" key="1">
    <source>
        <dbReference type="SAM" id="MobiDB-lite"/>
    </source>
</evidence>
<feature type="compositionally biased region" description="Polar residues" evidence="1">
    <location>
        <begin position="7"/>
        <end position="22"/>
    </location>
</feature>
<feature type="region of interest" description="Disordered" evidence="1">
    <location>
        <begin position="1"/>
        <end position="22"/>
    </location>
</feature>
<dbReference type="Proteomes" id="UP000298652">
    <property type="component" value="Chromosome 3"/>
</dbReference>
<evidence type="ECO:0000313" key="2">
    <source>
        <dbReference type="EMBL" id="TKW27305.1"/>
    </source>
</evidence>
<sequence length="308" mass="34404">MDATARQLMSASAHTAHGSSNSTILHRNDCSFRPTTIREQLPWRNAASISRIGRHQLRARGAPAWPGQGHILLAGGTSRLPSVTSEYDTDFLKHLVVPDMESSTSSYSSLPNPSPGDLWISCFTSSSNGGERPEQATARGRRYARAEEAGWLQDHALHLSERFLRPVRDDRLQRQPDHVPDAAAAPAARRGLQHAHQLPWVLQPHPGHRRPPRRLLHRPLLDHRCGVRHLPARHGQHDILRAAPIAPPAALRGHDRNEPGLRSRVRLDPARPPLDVALHVHRHRGHVTVRHGVRRRPVRARPAVPQRG</sequence>
<proteinExistence type="predicted"/>
<dbReference type="AlphaFoldDB" id="A0A4U6VFA6"/>
<accession>A0A4U6VFA6</accession>
<gene>
    <name evidence="2" type="ORF">SEVIR_3G248901v2</name>
</gene>